<dbReference type="EMBL" id="EAAA01001293">
    <property type="status" value="NOT_ANNOTATED_CDS"/>
    <property type="molecule type" value="Genomic_DNA"/>
</dbReference>
<dbReference type="InParanoid" id="F7BQA9"/>
<keyword evidence="3" id="KW-1185">Reference proteome</keyword>
<dbReference type="InterPro" id="IPR001619">
    <property type="entry name" value="Sec1-like"/>
</dbReference>
<dbReference type="Gene3D" id="3.90.830.10">
    <property type="entry name" value="Syntaxin Binding Protein 1, Chain A, domain 2"/>
    <property type="match status" value="1"/>
</dbReference>
<sequence length="686" mass="75774">MAGDVIAGANDKLWRPVLSKVKGSVVFIDFSCAECLYWSGGPKILLDAGAVSIKEFSSFESGGEKNTKAVFIVSSLLKGRAQSVLRDTIKSSNFQYCVVFTTFDEDTHRFSNSTNVVDANSPIFEDLESQISRWMGGMSYSCEVLYAPLFIAPFTSLLFLTPTLNEVFPLLHHDLAAIDAVRKSKGEQHEINRLSDVHFYALPTNYQLQIRNLAASLNNLFEALDCKDDLFVVGSTSRLIGTQLANLPAARQRRKTSSKQASLLLIDRTLDTVGPAAHSDDSVVDKIFGILPELPCHANNVAIDMLCLSSLKPTDLSESDSNDITSMYFPGSLMPPNEAYPSMLEDMMTSSQRLALSLLKKSLINAAEEEEFQVDPKISSNKSSANPDELHSVVETFCGNAGAIIYHSNLLQLALASSQTLSHEYHEKWMELSSMEKILMQSADDTTPLTRILDVINQEDEDGNREWTVEEILMLLVYICSLKSVAAPDEEIWDELSSTLSLAITESKIEDLPDGLVEALGMNGSEDSEDIDLGQAQDVVQLIVEKLQGLSNSRADLKLFNSLHQETMGPPEYVSLISQILNKVLDPSKPDIEPDMEHISTGLMGLLKTGFSMFKKVTPPRPTDSSLLIIFMVGGITFEEVRCIHRKVFKFEVFRQVVVGSTRVVTPADMVDKLLFANNLLPEMGL</sequence>
<dbReference type="InterPro" id="IPR036045">
    <property type="entry name" value="Sec1-like_sf"/>
</dbReference>
<dbReference type="Proteomes" id="UP000008144">
    <property type="component" value="Chromosome 14"/>
</dbReference>
<reference evidence="3" key="1">
    <citation type="journal article" date="2002" name="Science">
        <title>The draft genome of Ciona intestinalis: insights into chordate and vertebrate origins.</title>
        <authorList>
            <person name="Dehal P."/>
            <person name="Satou Y."/>
            <person name="Campbell R.K."/>
            <person name="Chapman J."/>
            <person name="Degnan B."/>
            <person name="De Tomaso A."/>
            <person name="Davidson B."/>
            <person name="Di Gregorio A."/>
            <person name="Gelpke M."/>
            <person name="Goodstein D.M."/>
            <person name="Harafuji N."/>
            <person name="Hastings K.E."/>
            <person name="Ho I."/>
            <person name="Hotta K."/>
            <person name="Huang W."/>
            <person name="Kawashima T."/>
            <person name="Lemaire P."/>
            <person name="Martinez D."/>
            <person name="Meinertzhagen I.A."/>
            <person name="Necula S."/>
            <person name="Nonaka M."/>
            <person name="Putnam N."/>
            <person name="Rash S."/>
            <person name="Saiga H."/>
            <person name="Satake M."/>
            <person name="Terry A."/>
            <person name="Yamada L."/>
            <person name="Wang H.G."/>
            <person name="Awazu S."/>
            <person name="Azumi K."/>
            <person name="Boore J."/>
            <person name="Branno M."/>
            <person name="Chin-Bow S."/>
            <person name="DeSantis R."/>
            <person name="Doyle S."/>
            <person name="Francino P."/>
            <person name="Keys D.N."/>
            <person name="Haga S."/>
            <person name="Hayashi H."/>
            <person name="Hino K."/>
            <person name="Imai K.S."/>
            <person name="Inaba K."/>
            <person name="Kano S."/>
            <person name="Kobayashi K."/>
            <person name="Kobayashi M."/>
            <person name="Lee B.I."/>
            <person name="Makabe K.W."/>
            <person name="Manohar C."/>
            <person name="Matassi G."/>
            <person name="Medina M."/>
            <person name="Mochizuki Y."/>
            <person name="Mount S."/>
            <person name="Morishita T."/>
            <person name="Miura S."/>
            <person name="Nakayama A."/>
            <person name="Nishizaka S."/>
            <person name="Nomoto H."/>
            <person name="Ohta F."/>
            <person name="Oishi K."/>
            <person name="Rigoutsos I."/>
            <person name="Sano M."/>
            <person name="Sasaki A."/>
            <person name="Sasakura Y."/>
            <person name="Shoguchi E."/>
            <person name="Shin-i T."/>
            <person name="Spagnuolo A."/>
            <person name="Stainier D."/>
            <person name="Suzuki M.M."/>
            <person name="Tassy O."/>
            <person name="Takatori N."/>
            <person name="Tokuoka M."/>
            <person name="Yagi K."/>
            <person name="Yoshizaki F."/>
            <person name="Wada S."/>
            <person name="Zhang C."/>
            <person name="Hyatt P.D."/>
            <person name="Larimer F."/>
            <person name="Detter C."/>
            <person name="Doggett N."/>
            <person name="Glavina T."/>
            <person name="Hawkins T."/>
            <person name="Richardson P."/>
            <person name="Lucas S."/>
            <person name="Kohara Y."/>
            <person name="Levine M."/>
            <person name="Satoh N."/>
            <person name="Rokhsar D.S."/>
        </authorList>
    </citation>
    <scope>NUCLEOTIDE SEQUENCE [LARGE SCALE GENOMIC DNA]</scope>
</reference>
<reference evidence="2" key="2">
    <citation type="journal article" date="2008" name="Genome Biol.">
        <title>Improved genome assembly and evidence-based global gene model set for the chordate Ciona intestinalis: new insight into intron and operon populations.</title>
        <authorList>
            <person name="Satou Y."/>
            <person name="Mineta K."/>
            <person name="Ogasawara M."/>
            <person name="Sasakura Y."/>
            <person name="Shoguchi E."/>
            <person name="Ueno K."/>
            <person name="Yamada L."/>
            <person name="Matsumoto J."/>
            <person name="Wasserscheid J."/>
            <person name="Dewar K."/>
            <person name="Wiley G.B."/>
            <person name="Macmil S.L."/>
            <person name="Roe B.A."/>
            <person name="Zeller R.W."/>
            <person name="Hastings K.E."/>
            <person name="Lemaire P."/>
            <person name="Lindquist E."/>
            <person name="Endo T."/>
            <person name="Hotta K."/>
            <person name="Inaba K."/>
        </authorList>
    </citation>
    <scope>NUCLEOTIDE SEQUENCE [LARGE SCALE GENOMIC DNA]</scope>
    <source>
        <strain evidence="2">wild type</strain>
    </source>
</reference>
<dbReference type="Gene3D" id="3.40.50.1910">
    <property type="match status" value="1"/>
</dbReference>
<dbReference type="PANTHER" id="PTHR11679">
    <property type="entry name" value="VESICLE PROTEIN SORTING-ASSOCIATED"/>
    <property type="match status" value="1"/>
</dbReference>
<comment type="similarity">
    <text evidence="1">Belongs to the STXBP/unc-18/SEC1 family.</text>
</comment>
<evidence type="ECO:0000256" key="1">
    <source>
        <dbReference type="ARBA" id="ARBA00009884"/>
    </source>
</evidence>
<evidence type="ECO:0000313" key="2">
    <source>
        <dbReference type="Ensembl" id="ENSCINP00000008602.3"/>
    </source>
</evidence>
<dbReference type="GO" id="GO:0006886">
    <property type="term" value="P:intracellular protein transport"/>
    <property type="evidence" value="ECO:0000318"/>
    <property type="project" value="GO_Central"/>
</dbReference>
<dbReference type="InterPro" id="IPR043127">
    <property type="entry name" value="Sec-1-like_dom3a"/>
</dbReference>
<dbReference type="GeneTree" id="ENSGT00390000011192"/>
<dbReference type="FunCoup" id="F7BQA9">
    <property type="interactions" value="240"/>
</dbReference>
<dbReference type="AlphaFoldDB" id="F7BQA9"/>
<dbReference type="HOGENOM" id="CLU_027230_1_0_1"/>
<accession>F7BQA9</accession>
<reference evidence="2" key="3">
    <citation type="submission" date="2025-08" db="UniProtKB">
        <authorList>
            <consortium name="Ensembl"/>
        </authorList>
    </citation>
    <scope>IDENTIFICATION</scope>
</reference>
<proteinExistence type="inferred from homology"/>
<gene>
    <name evidence="2" type="primary">LOC100186257</name>
</gene>
<dbReference type="SUPFAM" id="SSF56815">
    <property type="entry name" value="Sec1/munc18-like (SM) proteins"/>
    <property type="match status" value="1"/>
</dbReference>
<dbReference type="Pfam" id="PF00995">
    <property type="entry name" value="Sec1"/>
    <property type="match status" value="1"/>
</dbReference>
<dbReference type="GO" id="GO:0016192">
    <property type="term" value="P:vesicle-mediated transport"/>
    <property type="evidence" value="ECO:0000318"/>
    <property type="project" value="GO_Central"/>
</dbReference>
<protein>
    <submittedName>
        <fullName evidence="2">Sec1 family domain-containing protein 2</fullName>
    </submittedName>
</protein>
<name>F7BQA9_CIOIN</name>
<dbReference type="STRING" id="7719.ENSCINP00000008602"/>
<dbReference type="OMA" id="FHEYESL"/>
<dbReference type="Ensembl" id="ENSCINT00000008602.3">
    <property type="protein sequence ID" value="ENSCINP00000008602.3"/>
    <property type="gene ID" value="ENSCING00000004159.3"/>
</dbReference>
<evidence type="ECO:0000313" key="3">
    <source>
        <dbReference type="Proteomes" id="UP000008144"/>
    </source>
</evidence>
<dbReference type="Gene3D" id="1.25.40.60">
    <property type="match status" value="1"/>
</dbReference>
<organism evidence="2 3">
    <name type="scientific">Ciona intestinalis</name>
    <name type="common">Transparent sea squirt</name>
    <name type="synonym">Ascidia intestinalis</name>
    <dbReference type="NCBI Taxonomy" id="7719"/>
    <lineage>
        <taxon>Eukaryota</taxon>
        <taxon>Metazoa</taxon>
        <taxon>Chordata</taxon>
        <taxon>Tunicata</taxon>
        <taxon>Ascidiacea</taxon>
        <taxon>Phlebobranchia</taxon>
        <taxon>Cionidae</taxon>
        <taxon>Ciona</taxon>
    </lineage>
</organism>
<reference evidence="2" key="4">
    <citation type="submission" date="2025-09" db="UniProtKB">
        <authorList>
            <consortium name="Ensembl"/>
        </authorList>
    </citation>
    <scope>IDENTIFICATION</scope>
</reference>
<dbReference type="InterPro" id="IPR027482">
    <property type="entry name" value="Sec1-like_dom2"/>
</dbReference>